<dbReference type="SMART" id="SM00342">
    <property type="entry name" value="HTH_ARAC"/>
    <property type="match status" value="1"/>
</dbReference>
<dbReference type="InterPro" id="IPR009057">
    <property type="entry name" value="Homeodomain-like_sf"/>
</dbReference>
<dbReference type="EMBL" id="ABIB01000004">
    <property type="protein sequence ID" value="EDP96505.1"/>
    <property type="molecule type" value="Genomic_DNA"/>
</dbReference>
<proteinExistence type="predicted"/>
<dbReference type="HOGENOM" id="CLU_030864_0_0_10"/>
<evidence type="ECO:0000256" key="4">
    <source>
        <dbReference type="PROSITE-ProRule" id="PRU00339"/>
    </source>
</evidence>
<reference evidence="8 9" key="1">
    <citation type="journal article" date="2011" name="J. Bacteriol.">
        <title>Genome sequence of the algicidal bacterium Kordia algicida OT-1.</title>
        <authorList>
            <person name="Lee H.S."/>
            <person name="Kang S.G."/>
            <person name="Kwon K.K."/>
            <person name="Lee J.H."/>
            <person name="Kim S.J."/>
        </authorList>
    </citation>
    <scope>NUCLEOTIDE SEQUENCE [LARGE SCALE GENOMIC DNA]</scope>
    <source>
        <strain evidence="8 9">OT-1</strain>
    </source>
</reference>
<evidence type="ECO:0000259" key="7">
    <source>
        <dbReference type="PROSITE" id="PS01124"/>
    </source>
</evidence>
<dbReference type="eggNOG" id="COG2207">
    <property type="taxonomic scope" value="Bacteria"/>
</dbReference>
<keyword evidence="4" id="KW-0802">TPR repeat</keyword>
<keyword evidence="5" id="KW-0175">Coiled coil</keyword>
<dbReference type="InterPro" id="IPR018060">
    <property type="entry name" value="HTH_AraC"/>
</dbReference>
<feature type="transmembrane region" description="Helical" evidence="6">
    <location>
        <begin position="387"/>
        <end position="407"/>
    </location>
</feature>
<accession>A9DW37</accession>
<evidence type="ECO:0000256" key="2">
    <source>
        <dbReference type="ARBA" id="ARBA00023125"/>
    </source>
</evidence>
<evidence type="ECO:0000313" key="9">
    <source>
        <dbReference type="Proteomes" id="UP000002945"/>
    </source>
</evidence>
<dbReference type="InterPro" id="IPR019734">
    <property type="entry name" value="TPR_rpt"/>
</dbReference>
<gene>
    <name evidence="8" type="ORF">KAOT1_03812</name>
</gene>
<feature type="repeat" description="TPR" evidence="4">
    <location>
        <begin position="109"/>
        <end position="142"/>
    </location>
</feature>
<dbReference type="SUPFAM" id="SSF48452">
    <property type="entry name" value="TPR-like"/>
    <property type="match status" value="1"/>
</dbReference>
<evidence type="ECO:0000256" key="6">
    <source>
        <dbReference type="SAM" id="Phobius"/>
    </source>
</evidence>
<feature type="domain" description="HTH araC/xylS-type" evidence="7">
    <location>
        <begin position="456"/>
        <end position="560"/>
    </location>
</feature>
<dbReference type="AlphaFoldDB" id="A9DW37"/>
<name>A9DW37_9FLAO</name>
<dbReference type="STRING" id="391587.KAOT1_03812"/>
<keyword evidence="6" id="KW-0812">Transmembrane</keyword>
<protein>
    <submittedName>
        <fullName evidence="8">CheY-like receiver domain</fullName>
    </submittedName>
</protein>
<dbReference type="PROSITE" id="PS01124">
    <property type="entry name" value="HTH_ARAC_FAMILY_2"/>
    <property type="match status" value="1"/>
</dbReference>
<keyword evidence="6" id="KW-1133">Transmembrane helix</keyword>
<keyword evidence="1" id="KW-0805">Transcription regulation</keyword>
<dbReference type="GO" id="GO:0003700">
    <property type="term" value="F:DNA-binding transcription factor activity"/>
    <property type="evidence" value="ECO:0007669"/>
    <property type="project" value="InterPro"/>
</dbReference>
<feature type="coiled-coil region" evidence="5">
    <location>
        <begin position="414"/>
        <end position="471"/>
    </location>
</feature>
<evidence type="ECO:0000256" key="3">
    <source>
        <dbReference type="ARBA" id="ARBA00023163"/>
    </source>
</evidence>
<dbReference type="Pfam" id="PF12833">
    <property type="entry name" value="HTH_18"/>
    <property type="match status" value="1"/>
</dbReference>
<dbReference type="SUPFAM" id="SSF46689">
    <property type="entry name" value="Homeodomain-like"/>
    <property type="match status" value="1"/>
</dbReference>
<evidence type="ECO:0000313" key="8">
    <source>
        <dbReference type="EMBL" id="EDP96505.1"/>
    </source>
</evidence>
<comment type="caution">
    <text evidence="8">The sequence shown here is derived from an EMBL/GenBank/DDBJ whole genome shotgun (WGS) entry which is preliminary data.</text>
</comment>
<dbReference type="Proteomes" id="UP000002945">
    <property type="component" value="Unassembled WGS sequence"/>
</dbReference>
<dbReference type="GO" id="GO:0043565">
    <property type="term" value="F:sequence-specific DNA binding"/>
    <property type="evidence" value="ECO:0007669"/>
    <property type="project" value="InterPro"/>
</dbReference>
<evidence type="ECO:0000256" key="5">
    <source>
        <dbReference type="SAM" id="Coils"/>
    </source>
</evidence>
<dbReference type="Gene3D" id="1.25.40.10">
    <property type="entry name" value="Tetratricopeptide repeat domain"/>
    <property type="match status" value="2"/>
</dbReference>
<keyword evidence="6" id="KW-0472">Membrane</keyword>
<keyword evidence="3" id="KW-0804">Transcription</keyword>
<dbReference type="PROSITE" id="PS50005">
    <property type="entry name" value="TPR"/>
    <property type="match status" value="1"/>
</dbReference>
<dbReference type="PANTHER" id="PTHR43280:SF28">
    <property type="entry name" value="HTH-TYPE TRANSCRIPTIONAL ACTIVATOR RHAS"/>
    <property type="match status" value="1"/>
</dbReference>
<evidence type="ECO:0000256" key="1">
    <source>
        <dbReference type="ARBA" id="ARBA00023015"/>
    </source>
</evidence>
<keyword evidence="2" id="KW-0238">DNA-binding</keyword>
<dbReference type="SMART" id="SM00028">
    <property type="entry name" value="TPR"/>
    <property type="match status" value="4"/>
</dbReference>
<dbReference type="PANTHER" id="PTHR43280">
    <property type="entry name" value="ARAC-FAMILY TRANSCRIPTIONAL REGULATOR"/>
    <property type="match status" value="1"/>
</dbReference>
<sequence length="568" mass="67024">MLVSFEMKKYLVSILIFTSIISMNAQINKIDSLNEYTYRELVKKFSSSKDSKELYAKYYLSKAKNSRDTLRIAKGYKLITFIVTSDIAIKYSDSIIKISKGKPYKSYPAEGYLLKAYYLYQKGSYKDALDNYIKALPLAKERKNTKQLFRIRQGIGTLKSRFGNYNEALRIYKEDLNFIQTLTNYKVKYKKDYLSAIFNISNIFLKTKNLDSAKMYLEKGISESLTLKDTVMYYDFVTASGYEKYYSNDFTEALRILNLTAPHLKGYSLGVSYYYKGKCYQKLGSKEKMLHQFKKADSIYQLNKDLFPELRNIYEFFIDHYKEKKKTKQQLYYLEKLISIDSILDKQYNYLSSEIVKKYDTPLLLNEQERLKNEVESLNKQNMRSNFGLGISLVFISIIAIFLIYYYEQQKKYKRKFIETINKSKKENEEKERKEKSEVDKKDLGISKEIINEILQKLNEFEANNIFLKSDITVASLAKDFNTNTTYLSKIINVNRGKNFSSYLKELRVNYAIEQLQNNSQFRKYSVKAIAYEIGFNNVDYFSKAFYKITGIQPSYFIKQLEKQENKE</sequence>
<dbReference type="Gene3D" id="1.10.10.60">
    <property type="entry name" value="Homeodomain-like"/>
    <property type="match status" value="2"/>
</dbReference>
<keyword evidence="9" id="KW-1185">Reference proteome</keyword>
<dbReference type="InterPro" id="IPR011990">
    <property type="entry name" value="TPR-like_helical_dom_sf"/>
</dbReference>
<organism evidence="8 9">
    <name type="scientific">Kordia algicida OT-1</name>
    <dbReference type="NCBI Taxonomy" id="391587"/>
    <lineage>
        <taxon>Bacteria</taxon>
        <taxon>Pseudomonadati</taxon>
        <taxon>Bacteroidota</taxon>
        <taxon>Flavobacteriia</taxon>
        <taxon>Flavobacteriales</taxon>
        <taxon>Flavobacteriaceae</taxon>
        <taxon>Kordia</taxon>
    </lineage>
</organism>